<dbReference type="PROSITE" id="PS50158">
    <property type="entry name" value="ZF_CCHC"/>
    <property type="match status" value="1"/>
</dbReference>
<protein>
    <submittedName>
        <fullName evidence="6">Ubiquitin-protein ligase E3 RBBP6 family involved in mRNA cleavage (Predicted)</fullName>
    </submittedName>
</protein>
<dbReference type="EMBL" id="ASPP01007303">
    <property type="protein sequence ID" value="ETO27375.1"/>
    <property type="molecule type" value="Genomic_DNA"/>
</dbReference>
<reference evidence="6 7" key="1">
    <citation type="journal article" date="2013" name="Curr. Biol.">
        <title>The Genome of the Foraminiferan Reticulomyxa filosa.</title>
        <authorList>
            <person name="Glockner G."/>
            <person name="Hulsmann N."/>
            <person name="Schleicher M."/>
            <person name="Noegel A.A."/>
            <person name="Eichinger L."/>
            <person name="Gallinger C."/>
            <person name="Pawlowski J."/>
            <person name="Sierra R."/>
            <person name="Euteneuer U."/>
            <person name="Pillet L."/>
            <person name="Moustafa A."/>
            <person name="Platzer M."/>
            <person name="Groth M."/>
            <person name="Szafranski K."/>
            <person name="Schliwa M."/>
        </authorList>
    </citation>
    <scope>NUCLEOTIDE SEQUENCE [LARGE SCALE GENOMIC DNA]</scope>
</reference>
<dbReference type="GO" id="GO:0008270">
    <property type="term" value="F:zinc ion binding"/>
    <property type="evidence" value="ECO:0007669"/>
    <property type="project" value="UniProtKB-KW"/>
</dbReference>
<organism evidence="6 7">
    <name type="scientific">Reticulomyxa filosa</name>
    <dbReference type="NCBI Taxonomy" id="46433"/>
    <lineage>
        <taxon>Eukaryota</taxon>
        <taxon>Sar</taxon>
        <taxon>Rhizaria</taxon>
        <taxon>Retaria</taxon>
        <taxon>Foraminifera</taxon>
        <taxon>Monothalamids</taxon>
        <taxon>Reticulomyxidae</taxon>
        <taxon>Reticulomyxa</taxon>
    </lineage>
</organism>
<evidence type="ECO:0000256" key="3">
    <source>
        <dbReference type="ARBA" id="ARBA00022833"/>
    </source>
</evidence>
<dbReference type="InterPro" id="IPR025829">
    <property type="entry name" value="Zn_knuckle_CX2CX3GHX4C"/>
</dbReference>
<sequence length="184" mass="21272">MDNQGDSQDFSKPPPTGYICHRCNQPGHWIKACPTNGNPVFDKPGQDFCLFLNQITCIVIQACSRLCVTIDIFFLADKHWWSTNNVFGGKSWNKNPLSSFLICQREERSNVRNKKIQIYVLNVWFFFEFSRISNVSVVISLSLFFVYASKFFLTNSIYEINLIISRSVKNWLKCLQNSSASFKN</sequence>
<dbReference type="GO" id="GO:0016874">
    <property type="term" value="F:ligase activity"/>
    <property type="evidence" value="ECO:0007669"/>
    <property type="project" value="UniProtKB-KW"/>
</dbReference>
<keyword evidence="7" id="KW-1185">Reference proteome</keyword>
<dbReference type="SMART" id="SM00343">
    <property type="entry name" value="ZnF_C2HC"/>
    <property type="match status" value="1"/>
</dbReference>
<evidence type="ECO:0000313" key="6">
    <source>
        <dbReference type="EMBL" id="ETO27375.1"/>
    </source>
</evidence>
<dbReference type="InterPro" id="IPR001878">
    <property type="entry name" value="Znf_CCHC"/>
</dbReference>
<dbReference type="InterPro" id="IPR036875">
    <property type="entry name" value="Znf_CCHC_sf"/>
</dbReference>
<evidence type="ECO:0000313" key="7">
    <source>
        <dbReference type="Proteomes" id="UP000023152"/>
    </source>
</evidence>
<dbReference type="AlphaFoldDB" id="X6NMB3"/>
<keyword evidence="6" id="KW-0436">Ligase</keyword>
<accession>X6NMB3</accession>
<dbReference type="OrthoDB" id="444325at2759"/>
<evidence type="ECO:0000256" key="4">
    <source>
        <dbReference type="PROSITE-ProRule" id="PRU00047"/>
    </source>
</evidence>
<dbReference type="Pfam" id="PF13696">
    <property type="entry name" value="zf-CCHC_2"/>
    <property type="match status" value="1"/>
</dbReference>
<name>X6NMB3_RETFI</name>
<proteinExistence type="predicted"/>
<feature type="domain" description="CCHC-type" evidence="5">
    <location>
        <begin position="20"/>
        <end position="34"/>
    </location>
</feature>
<dbReference type="Proteomes" id="UP000023152">
    <property type="component" value="Unassembled WGS sequence"/>
</dbReference>
<dbReference type="GO" id="GO:0003676">
    <property type="term" value="F:nucleic acid binding"/>
    <property type="evidence" value="ECO:0007669"/>
    <property type="project" value="InterPro"/>
</dbReference>
<keyword evidence="3" id="KW-0862">Zinc</keyword>
<keyword evidence="1" id="KW-0479">Metal-binding</keyword>
<comment type="caution">
    <text evidence="6">The sequence shown here is derived from an EMBL/GenBank/DDBJ whole genome shotgun (WGS) entry which is preliminary data.</text>
</comment>
<evidence type="ECO:0000256" key="1">
    <source>
        <dbReference type="ARBA" id="ARBA00022723"/>
    </source>
</evidence>
<gene>
    <name evidence="6" type="ORF">RFI_09758</name>
</gene>
<evidence type="ECO:0000259" key="5">
    <source>
        <dbReference type="PROSITE" id="PS50158"/>
    </source>
</evidence>
<dbReference type="Gene3D" id="4.10.60.10">
    <property type="entry name" value="Zinc finger, CCHC-type"/>
    <property type="match status" value="1"/>
</dbReference>
<dbReference type="SUPFAM" id="SSF57756">
    <property type="entry name" value="Retrovirus zinc finger-like domains"/>
    <property type="match status" value="1"/>
</dbReference>
<evidence type="ECO:0000256" key="2">
    <source>
        <dbReference type="ARBA" id="ARBA00022771"/>
    </source>
</evidence>
<keyword evidence="2 4" id="KW-0863">Zinc-finger</keyword>